<accession>A0AA36IG03</accession>
<dbReference type="EMBL" id="CAUJNA010001258">
    <property type="protein sequence ID" value="CAJ1385594.1"/>
    <property type="molecule type" value="Genomic_DNA"/>
</dbReference>
<keyword evidence="2" id="KW-1185">Reference proteome</keyword>
<gene>
    <name evidence="1" type="ORF">EVOR1521_LOCUS12171</name>
</gene>
<dbReference type="Proteomes" id="UP001178507">
    <property type="component" value="Unassembled WGS sequence"/>
</dbReference>
<reference evidence="1" key="1">
    <citation type="submission" date="2023-08" db="EMBL/GenBank/DDBJ databases">
        <authorList>
            <person name="Chen Y."/>
            <person name="Shah S."/>
            <person name="Dougan E. K."/>
            <person name="Thang M."/>
            <person name="Chan C."/>
        </authorList>
    </citation>
    <scope>NUCLEOTIDE SEQUENCE</scope>
</reference>
<comment type="caution">
    <text evidence="1">The sequence shown here is derived from an EMBL/GenBank/DDBJ whole genome shotgun (WGS) entry which is preliminary data.</text>
</comment>
<sequence length="216" mass="23677">MAVAGADVLDDLFIWAVTTPSDPLKDPQMPSSAELDAMFQANLMTLTSACAQSREDKLKLARRCRSISRKGDLEMLARTRFFAAGHHDGIHARVDGIVLPVGQWVGASRGIAVYADAAAARRSLARTHLVGGTPSRSVLLEVSCRGMPTVVDAASWKLRFPEVCLREEKGRRKEHWGALGVREWTAGDESRQSDLAKRSALLRERFSPSFEVSCSL</sequence>
<protein>
    <submittedName>
        <fullName evidence="1">Uncharacterized protein</fullName>
    </submittedName>
</protein>
<dbReference type="AlphaFoldDB" id="A0AA36IG03"/>
<organism evidence="1 2">
    <name type="scientific">Effrenium voratum</name>
    <dbReference type="NCBI Taxonomy" id="2562239"/>
    <lineage>
        <taxon>Eukaryota</taxon>
        <taxon>Sar</taxon>
        <taxon>Alveolata</taxon>
        <taxon>Dinophyceae</taxon>
        <taxon>Suessiales</taxon>
        <taxon>Symbiodiniaceae</taxon>
        <taxon>Effrenium</taxon>
    </lineage>
</organism>
<evidence type="ECO:0000313" key="1">
    <source>
        <dbReference type="EMBL" id="CAJ1385594.1"/>
    </source>
</evidence>
<evidence type="ECO:0000313" key="2">
    <source>
        <dbReference type="Proteomes" id="UP001178507"/>
    </source>
</evidence>
<name>A0AA36IG03_9DINO</name>
<proteinExistence type="predicted"/>